<keyword evidence="1" id="KW-1133">Transmembrane helix</keyword>
<dbReference type="EMBL" id="JAHLFV010000040">
    <property type="protein sequence ID" value="MBU3849273.1"/>
    <property type="molecule type" value="Genomic_DNA"/>
</dbReference>
<organism evidence="2 3">
    <name type="scientific">Candidatus Treponema excrementipullorum</name>
    <dbReference type="NCBI Taxonomy" id="2838768"/>
    <lineage>
        <taxon>Bacteria</taxon>
        <taxon>Pseudomonadati</taxon>
        <taxon>Spirochaetota</taxon>
        <taxon>Spirochaetia</taxon>
        <taxon>Spirochaetales</taxon>
        <taxon>Treponemataceae</taxon>
        <taxon>Treponema</taxon>
    </lineage>
</organism>
<reference evidence="2" key="1">
    <citation type="journal article" date="2021" name="PeerJ">
        <title>Extensive microbial diversity within the chicken gut microbiome revealed by metagenomics and culture.</title>
        <authorList>
            <person name="Gilroy R."/>
            <person name="Ravi A."/>
            <person name="Getino M."/>
            <person name="Pursley I."/>
            <person name="Horton D.L."/>
            <person name="Alikhan N.F."/>
            <person name="Baker D."/>
            <person name="Gharbi K."/>
            <person name="Hall N."/>
            <person name="Watson M."/>
            <person name="Adriaenssens E.M."/>
            <person name="Foster-Nyarko E."/>
            <person name="Jarju S."/>
            <person name="Secka A."/>
            <person name="Antonio M."/>
            <person name="Oren A."/>
            <person name="Chaudhuri R.R."/>
            <person name="La Ragione R."/>
            <person name="Hildebrand F."/>
            <person name="Pallen M.J."/>
        </authorList>
    </citation>
    <scope>NUCLEOTIDE SEQUENCE</scope>
    <source>
        <strain evidence="2">Gambia15-2214</strain>
    </source>
</reference>
<keyword evidence="1" id="KW-0812">Transmembrane</keyword>
<evidence type="ECO:0000256" key="1">
    <source>
        <dbReference type="SAM" id="Phobius"/>
    </source>
</evidence>
<evidence type="ECO:0000313" key="3">
    <source>
        <dbReference type="Proteomes" id="UP000823914"/>
    </source>
</evidence>
<proteinExistence type="predicted"/>
<keyword evidence="1" id="KW-0472">Membrane</keyword>
<dbReference type="Proteomes" id="UP000823914">
    <property type="component" value="Unassembled WGS sequence"/>
</dbReference>
<protein>
    <submittedName>
        <fullName evidence="2">Uncharacterized protein</fullName>
    </submittedName>
</protein>
<reference evidence="2" key="2">
    <citation type="submission" date="2021-04" db="EMBL/GenBank/DDBJ databases">
        <authorList>
            <person name="Gilroy R."/>
        </authorList>
    </citation>
    <scope>NUCLEOTIDE SEQUENCE</scope>
    <source>
        <strain evidence="2">Gambia15-2214</strain>
    </source>
</reference>
<dbReference type="AlphaFoldDB" id="A0A9E2NZZ0"/>
<accession>A0A9E2NZZ0</accession>
<evidence type="ECO:0000313" key="2">
    <source>
        <dbReference type="EMBL" id="MBU3849273.1"/>
    </source>
</evidence>
<sequence length="46" mass="5368">MGAFWYYGVPVLIATFLMMLGAATIRRIGYLTQGEMLKARYSSWWF</sequence>
<feature type="transmembrane region" description="Helical" evidence="1">
    <location>
        <begin position="6"/>
        <end position="25"/>
    </location>
</feature>
<gene>
    <name evidence="2" type="ORF">IAA16_01765</name>
</gene>
<name>A0A9E2NZZ0_9SPIR</name>
<comment type="caution">
    <text evidence="2">The sequence shown here is derived from an EMBL/GenBank/DDBJ whole genome shotgun (WGS) entry which is preliminary data.</text>
</comment>